<dbReference type="Proteomes" id="UP000203302">
    <property type="component" value="Segment"/>
</dbReference>
<dbReference type="OrthoDB" id="10438at10239"/>
<evidence type="ECO:0000313" key="2">
    <source>
        <dbReference type="Proteomes" id="UP000203302"/>
    </source>
</evidence>
<accession>A0A1B2IDH8</accession>
<name>A0A1B2IDH8_9CAUD</name>
<sequence length="251" mass="27994">MNLNPIAALSTFASKVSAVLPKTFNGSEQEIKPANYDDMSAMSKWMQQEKFLHFSGMLVTVPPGLNVYMIDHIQRLESVWSVLDNLIDGVLEPVNRQLAAFTHDKGMLTVPVGFRFKDLKYPLKNVDPKDLVKKLAASYTTTSVDQRPIEKVFHNAGEIDVAFNRSKALSKEVTEKLKRNIDKLIASIGASTDELAETPVHPQCAAEIVKMLDMASDWVELFGLFMKQNNELIQALSQTGDRLKALKANSK</sequence>
<evidence type="ECO:0000313" key="1">
    <source>
        <dbReference type="EMBL" id="ANZ49309.1"/>
    </source>
</evidence>
<protein>
    <submittedName>
        <fullName evidence="1">Uncharacterized protein</fullName>
    </submittedName>
</protein>
<dbReference type="EMBL" id="KX397368">
    <property type="protein sequence ID" value="ANZ49309.1"/>
    <property type="molecule type" value="Genomic_DNA"/>
</dbReference>
<dbReference type="KEGG" id="vg:29069349"/>
<organism evidence="1 2">
    <name type="scientific">Erwinia phage vB_EamM_Huxley</name>
    <dbReference type="NCBI Taxonomy" id="1883373"/>
    <lineage>
        <taxon>Viruses</taxon>
        <taxon>Duplodnaviria</taxon>
        <taxon>Heunggongvirae</taxon>
        <taxon>Uroviricota</taxon>
        <taxon>Caudoviricetes</taxon>
        <taxon>Chimalliviridae</taxon>
        <taxon>Machinavirus</taxon>
        <taxon>Machinavirus machina</taxon>
    </lineage>
</organism>
<proteinExistence type="predicted"/>
<gene>
    <name evidence="1" type="ORF">HUXLEY_227</name>
</gene>
<dbReference type="GeneID" id="29069349"/>
<reference evidence="2" key="1">
    <citation type="submission" date="2016-06" db="EMBL/GenBank/DDBJ databases">
        <authorList>
            <person name="Berg J.A."/>
            <person name="Grossarth S.E."/>
            <person name="Jarvis T.M."/>
            <person name="Merrill B.D."/>
            <person name="Breakwell D.P."/>
            <person name="Hope S."/>
            <person name="Grose J.H."/>
        </authorList>
    </citation>
    <scope>NUCLEOTIDE SEQUENCE [LARGE SCALE GENOMIC DNA]</scope>
</reference>
<dbReference type="RefSeq" id="YP_009293195.1">
    <property type="nucleotide sequence ID" value="NC_031127.1"/>
</dbReference>